<evidence type="ECO:0000313" key="8">
    <source>
        <dbReference type="Proteomes" id="UP001164746"/>
    </source>
</evidence>
<dbReference type="PROSITE" id="PS50089">
    <property type="entry name" value="ZF_RING_2"/>
    <property type="match status" value="1"/>
</dbReference>
<feature type="region of interest" description="Disordered" evidence="5">
    <location>
        <begin position="108"/>
        <end position="162"/>
    </location>
</feature>
<evidence type="ECO:0000256" key="2">
    <source>
        <dbReference type="ARBA" id="ARBA00022771"/>
    </source>
</evidence>
<feature type="compositionally biased region" description="Polar residues" evidence="5">
    <location>
        <begin position="126"/>
        <end position="138"/>
    </location>
</feature>
<feature type="domain" description="RING-type" evidence="6">
    <location>
        <begin position="19"/>
        <end position="60"/>
    </location>
</feature>
<feature type="compositionally biased region" description="Polar residues" evidence="5">
    <location>
        <begin position="145"/>
        <end position="162"/>
    </location>
</feature>
<keyword evidence="1" id="KW-0479">Metal-binding</keyword>
<dbReference type="Gene3D" id="3.30.40.10">
    <property type="entry name" value="Zinc/RING finger domain, C3HC4 (zinc finger)"/>
    <property type="match status" value="1"/>
</dbReference>
<name>A0ABY7FBM0_MYAAR</name>
<dbReference type="EMBL" id="CP111022">
    <property type="protein sequence ID" value="WAR19540.1"/>
    <property type="molecule type" value="Genomic_DNA"/>
</dbReference>
<sequence length="162" mass="18278">MKTSELESFQQSYEQRFGCCICLGPRLQMVSGQCQHRICVDCLYVDEERRPCMEVCPVCSQSDSFPRKRPILPSQVLEVQKCLGVQLCQSGCGAEMCCPKSKEAEIESKTPVKKRRRSRINDIGPVSTTRHTPSSTTQLRKRATRSQSLRITRSTSDQTGLT</sequence>
<dbReference type="PROSITE" id="PS00518">
    <property type="entry name" value="ZF_RING_1"/>
    <property type="match status" value="1"/>
</dbReference>
<gene>
    <name evidence="7" type="ORF">MAR_001378</name>
</gene>
<keyword evidence="2 4" id="KW-0863">Zinc-finger</keyword>
<evidence type="ECO:0000259" key="6">
    <source>
        <dbReference type="PROSITE" id="PS50089"/>
    </source>
</evidence>
<dbReference type="Proteomes" id="UP001164746">
    <property type="component" value="Chromosome 11"/>
</dbReference>
<dbReference type="InterPro" id="IPR017907">
    <property type="entry name" value="Znf_RING_CS"/>
</dbReference>
<evidence type="ECO:0000256" key="3">
    <source>
        <dbReference type="ARBA" id="ARBA00022833"/>
    </source>
</evidence>
<evidence type="ECO:0000256" key="1">
    <source>
        <dbReference type="ARBA" id="ARBA00022723"/>
    </source>
</evidence>
<keyword evidence="3" id="KW-0862">Zinc</keyword>
<organism evidence="7 8">
    <name type="scientific">Mya arenaria</name>
    <name type="common">Soft-shell clam</name>
    <dbReference type="NCBI Taxonomy" id="6604"/>
    <lineage>
        <taxon>Eukaryota</taxon>
        <taxon>Metazoa</taxon>
        <taxon>Spiralia</taxon>
        <taxon>Lophotrochozoa</taxon>
        <taxon>Mollusca</taxon>
        <taxon>Bivalvia</taxon>
        <taxon>Autobranchia</taxon>
        <taxon>Heteroconchia</taxon>
        <taxon>Euheterodonta</taxon>
        <taxon>Imparidentia</taxon>
        <taxon>Neoheterodontei</taxon>
        <taxon>Myida</taxon>
        <taxon>Myoidea</taxon>
        <taxon>Myidae</taxon>
        <taxon>Mya</taxon>
    </lineage>
</organism>
<evidence type="ECO:0000256" key="5">
    <source>
        <dbReference type="SAM" id="MobiDB-lite"/>
    </source>
</evidence>
<evidence type="ECO:0000256" key="4">
    <source>
        <dbReference type="PROSITE-ProRule" id="PRU00175"/>
    </source>
</evidence>
<evidence type="ECO:0000313" key="7">
    <source>
        <dbReference type="EMBL" id="WAR19540.1"/>
    </source>
</evidence>
<accession>A0ABY7FBM0</accession>
<proteinExistence type="predicted"/>
<dbReference type="SUPFAM" id="SSF57850">
    <property type="entry name" value="RING/U-box"/>
    <property type="match status" value="1"/>
</dbReference>
<protein>
    <recommendedName>
        <fullName evidence="6">RING-type domain-containing protein</fullName>
    </recommendedName>
</protein>
<keyword evidence="8" id="KW-1185">Reference proteome</keyword>
<reference evidence="7" key="1">
    <citation type="submission" date="2022-11" db="EMBL/GenBank/DDBJ databases">
        <title>Centuries of genome instability and evolution in soft-shell clam transmissible cancer (bioRxiv).</title>
        <authorList>
            <person name="Hart S.F.M."/>
            <person name="Yonemitsu M.A."/>
            <person name="Giersch R.M."/>
            <person name="Beal B.F."/>
            <person name="Arriagada G."/>
            <person name="Davis B.W."/>
            <person name="Ostrander E.A."/>
            <person name="Goff S.P."/>
            <person name="Metzger M.J."/>
        </authorList>
    </citation>
    <scope>NUCLEOTIDE SEQUENCE</scope>
    <source>
        <strain evidence="7">MELC-2E11</strain>
        <tissue evidence="7">Siphon/mantle</tissue>
    </source>
</reference>
<dbReference type="InterPro" id="IPR013083">
    <property type="entry name" value="Znf_RING/FYVE/PHD"/>
</dbReference>
<dbReference type="InterPro" id="IPR001841">
    <property type="entry name" value="Znf_RING"/>
</dbReference>